<evidence type="ECO:0000256" key="1">
    <source>
        <dbReference type="SAM" id="MobiDB-lite"/>
    </source>
</evidence>
<keyword evidence="3" id="KW-1185">Reference proteome</keyword>
<accession>E4XD61</accession>
<feature type="compositionally biased region" description="Polar residues" evidence="1">
    <location>
        <begin position="76"/>
        <end position="96"/>
    </location>
</feature>
<evidence type="ECO:0000313" key="2">
    <source>
        <dbReference type="EMBL" id="CBY24096.1"/>
    </source>
</evidence>
<feature type="region of interest" description="Disordered" evidence="1">
    <location>
        <begin position="68"/>
        <end position="104"/>
    </location>
</feature>
<gene>
    <name evidence="2" type="ORF">GSOID_T00008098001</name>
</gene>
<dbReference type="Proteomes" id="UP000001307">
    <property type="component" value="Unassembled WGS sequence"/>
</dbReference>
<evidence type="ECO:0000313" key="3">
    <source>
        <dbReference type="Proteomes" id="UP000001307"/>
    </source>
</evidence>
<dbReference type="EMBL" id="FN653038">
    <property type="protein sequence ID" value="CBY24096.1"/>
    <property type="molecule type" value="Genomic_DNA"/>
</dbReference>
<sequence length="128" mass="13986">MTLSQCKIIACPYNNDEESCLCVCQQCHLERCQCSCSMVLPITSPVPSVIENDDKSLEDATVRPLVRSKKTFPNEGLSNSSATESDAEMTTTPTKPISSTQTASTTSTSARTQITFLIFICLLFLSSY</sequence>
<dbReference type="InParanoid" id="E4XD61"/>
<proteinExistence type="predicted"/>
<reference evidence="2 3" key="1">
    <citation type="journal article" date="2010" name="Science">
        <title>Plasticity of animal genome architecture unmasked by rapid evolution of a pelagic tunicate.</title>
        <authorList>
            <person name="Denoeud F."/>
            <person name="Henriet S."/>
            <person name="Mungpakdee S."/>
            <person name="Aury J.M."/>
            <person name="Da Silva C."/>
            <person name="Brinkmann H."/>
            <person name="Mikhaleva J."/>
            <person name="Olsen L.C."/>
            <person name="Jubin C."/>
            <person name="Canestro C."/>
            <person name="Bouquet J.M."/>
            <person name="Danks G."/>
            <person name="Poulain J."/>
            <person name="Campsteijn C."/>
            <person name="Adamski M."/>
            <person name="Cross I."/>
            <person name="Yadetie F."/>
            <person name="Muffato M."/>
            <person name="Louis A."/>
            <person name="Butcher S."/>
            <person name="Tsagkogeorga G."/>
            <person name="Konrad A."/>
            <person name="Singh S."/>
            <person name="Jensen M.F."/>
            <person name="Cong E.H."/>
            <person name="Eikeseth-Otteraa H."/>
            <person name="Noel B."/>
            <person name="Anthouard V."/>
            <person name="Porcel B.M."/>
            <person name="Kachouri-Lafond R."/>
            <person name="Nishino A."/>
            <person name="Ugolini M."/>
            <person name="Chourrout P."/>
            <person name="Nishida H."/>
            <person name="Aasland R."/>
            <person name="Huzurbazar S."/>
            <person name="Westhof E."/>
            <person name="Delsuc F."/>
            <person name="Lehrach H."/>
            <person name="Reinhardt R."/>
            <person name="Weissenbach J."/>
            <person name="Roy S.W."/>
            <person name="Artiguenave F."/>
            <person name="Postlethwait J.H."/>
            <person name="Manak J.R."/>
            <person name="Thompson E.M."/>
            <person name="Jaillon O."/>
            <person name="Du Pasquier L."/>
            <person name="Boudinot P."/>
            <person name="Liberles D.A."/>
            <person name="Volff J.N."/>
            <person name="Philippe H."/>
            <person name="Lenhard B."/>
            <person name="Roest Crollius H."/>
            <person name="Wincker P."/>
            <person name="Chourrout D."/>
        </authorList>
    </citation>
    <scope>NUCLEOTIDE SEQUENCE [LARGE SCALE GENOMIC DNA]</scope>
</reference>
<organism evidence="2 3">
    <name type="scientific">Oikopleura dioica</name>
    <name type="common">Tunicate</name>
    <dbReference type="NCBI Taxonomy" id="34765"/>
    <lineage>
        <taxon>Eukaryota</taxon>
        <taxon>Metazoa</taxon>
        <taxon>Chordata</taxon>
        <taxon>Tunicata</taxon>
        <taxon>Appendicularia</taxon>
        <taxon>Copelata</taxon>
        <taxon>Oikopleuridae</taxon>
        <taxon>Oikopleura</taxon>
    </lineage>
</organism>
<protein>
    <submittedName>
        <fullName evidence="2">Uncharacterized protein</fullName>
    </submittedName>
</protein>
<dbReference type="OrthoDB" id="10468033at2759"/>
<name>E4XD61_OIKDI</name>
<dbReference type="AlphaFoldDB" id="E4XD61"/>